<keyword evidence="13 16" id="KW-0131">Cell cycle</keyword>
<comment type="pathway">
    <text evidence="4 16">Cell wall biogenesis; peptidoglycan biosynthesis.</text>
</comment>
<dbReference type="PROSITE" id="PS51387">
    <property type="entry name" value="FAD_PCMH"/>
    <property type="match status" value="1"/>
</dbReference>
<evidence type="ECO:0000313" key="18">
    <source>
        <dbReference type="EMBL" id="RZV36503.1"/>
    </source>
</evidence>
<feature type="domain" description="FAD-binding PCMH-type" evidence="17">
    <location>
        <begin position="35"/>
        <end position="215"/>
    </location>
</feature>
<dbReference type="SUPFAM" id="SSF56194">
    <property type="entry name" value="Uridine diphospho-N-Acetylenolpyruvylglucosamine reductase, MurB, C-terminal domain"/>
    <property type="match status" value="1"/>
</dbReference>
<keyword evidence="6 16" id="KW-0132">Cell division</keyword>
<evidence type="ECO:0000256" key="9">
    <source>
        <dbReference type="ARBA" id="ARBA00022857"/>
    </source>
</evidence>
<gene>
    <name evidence="16 18" type="primary">murB</name>
    <name evidence="18" type="ORF">EVJ48_10340</name>
</gene>
<dbReference type="GO" id="GO:0051301">
    <property type="term" value="P:cell division"/>
    <property type="evidence" value="ECO:0007669"/>
    <property type="project" value="UniProtKB-KW"/>
</dbReference>
<dbReference type="SUPFAM" id="SSF56176">
    <property type="entry name" value="FAD-binding/transporter-associated domain-like"/>
    <property type="match status" value="1"/>
</dbReference>
<comment type="cofactor">
    <cofactor evidence="1 16">
        <name>FAD</name>
        <dbReference type="ChEBI" id="CHEBI:57692"/>
    </cofactor>
</comment>
<name>A0A520X5Q9_9DELT</name>
<dbReference type="NCBIfam" id="NF010480">
    <property type="entry name" value="PRK13905.1"/>
    <property type="match status" value="1"/>
</dbReference>
<dbReference type="GO" id="GO:0005829">
    <property type="term" value="C:cytosol"/>
    <property type="evidence" value="ECO:0007669"/>
    <property type="project" value="TreeGrafter"/>
</dbReference>
<evidence type="ECO:0000256" key="8">
    <source>
        <dbReference type="ARBA" id="ARBA00022827"/>
    </source>
</evidence>
<dbReference type="NCBIfam" id="TIGR00179">
    <property type="entry name" value="murB"/>
    <property type="match status" value="1"/>
</dbReference>
<evidence type="ECO:0000256" key="7">
    <source>
        <dbReference type="ARBA" id="ARBA00022630"/>
    </source>
</evidence>
<protein>
    <recommendedName>
        <fullName evidence="16">UDP-N-acetylenolpyruvoylglucosamine reductase</fullName>
        <ecNumber evidence="16">1.3.1.98</ecNumber>
    </recommendedName>
    <alternativeName>
        <fullName evidence="16">UDP-N-acetylmuramate dehydrogenase</fullName>
    </alternativeName>
</protein>
<dbReference type="GO" id="GO:0071949">
    <property type="term" value="F:FAD binding"/>
    <property type="evidence" value="ECO:0007669"/>
    <property type="project" value="InterPro"/>
</dbReference>
<comment type="caution">
    <text evidence="18">The sequence shown here is derived from an EMBL/GenBank/DDBJ whole genome shotgun (WGS) entry which is preliminary data.</text>
</comment>
<keyword evidence="7 16" id="KW-0285">Flavoprotein</keyword>
<comment type="catalytic activity">
    <reaction evidence="15 16">
        <text>UDP-N-acetyl-alpha-D-muramate + NADP(+) = UDP-N-acetyl-3-O-(1-carboxyvinyl)-alpha-D-glucosamine + NADPH + H(+)</text>
        <dbReference type="Rhea" id="RHEA:12248"/>
        <dbReference type="ChEBI" id="CHEBI:15378"/>
        <dbReference type="ChEBI" id="CHEBI:57783"/>
        <dbReference type="ChEBI" id="CHEBI:58349"/>
        <dbReference type="ChEBI" id="CHEBI:68483"/>
        <dbReference type="ChEBI" id="CHEBI:70757"/>
        <dbReference type="EC" id="1.3.1.98"/>
    </reaction>
</comment>
<comment type="subcellular location">
    <subcellularLocation>
        <location evidence="3 16">Cytoplasm</location>
    </subcellularLocation>
</comment>
<evidence type="ECO:0000256" key="11">
    <source>
        <dbReference type="ARBA" id="ARBA00022984"/>
    </source>
</evidence>
<feature type="active site" evidence="16">
    <location>
        <position position="313"/>
    </location>
</feature>
<dbReference type="InterPro" id="IPR006094">
    <property type="entry name" value="Oxid_FAD_bind_N"/>
</dbReference>
<dbReference type="Gene3D" id="3.90.78.10">
    <property type="entry name" value="UDP-N-acetylenolpyruvoylglucosamine reductase, C-terminal domain"/>
    <property type="match status" value="1"/>
</dbReference>
<sequence length="317" mass="34869">MTGAKTKEDLLKKLKELNIDFIENQDMSSYSSIKTGGKADLILFPRNEAELGLIIKLTEGVISECFRYVVGGGTNTLFKEERICVPVISFKKFDSSVLNVSDDYQNYKKCGDKILRFGAGINLSKILNYSIRHNLSGCEFFYGIPGTLGGAVKMNASSKESSVGNIVEAVDILDSSGSKCTVQKKDMNFSYRSLNINGIKDNYCITSVYLKLKESSKAEITENIKIFKERKSGQPLGEYSLGCIFKNPEGFSAGKIIEEMGFKGVSFGGASVSQKHANFIINKGGAKPSDIMFLIDNIREKALESKGIKLDTEIKIV</sequence>
<proteinExistence type="inferred from homology"/>
<dbReference type="HAMAP" id="MF_00037">
    <property type="entry name" value="MurB"/>
    <property type="match status" value="1"/>
</dbReference>
<dbReference type="PANTHER" id="PTHR21071">
    <property type="entry name" value="UDP-N-ACETYLENOLPYRUVOYLGLUCOSAMINE REDUCTASE"/>
    <property type="match status" value="1"/>
</dbReference>
<evidence type="ECO:0000256" key="4">
    <source>
        <dbReference type="ARBA" id="ARBA00004752"/>
    </source>
</evidence>
<accession>A0A520X5Q9</accession>
<evidence type="ECO:0000256" key="12">
    <source>
        <dbReference type="ARBA" id="ARBA00023002"/>
    </source>
</evidence>
<dbReference type="GO" id="GO:0071555">
    <property type="term" value="P:cell wall organization"/>
    <property type="evidence" value="ECO:0007669"/>
    <property type="project" value="UniProtKB-KW"/>
</dbReference>
<evidence type="ECO:0000256" key="1">
    <source>
        <dbReference type="ARBA" id="ARBA00001974"/>
    </source>
</evidence>
<dbReference type="InterPro" id="IPR016166">
    <property type="entry name" value="FAD-bd_PCMH"/>
</dbReference>
<dbReference type="InterPro" id="IPR036635">
    <property type="entry name" value="MurB_C_sf"/>
</dbReference>
<dbReference type="PANTHER" id="PTHR21071:SF4">
    <property type="entry name" value="UDP-N-ACETYLENOLPYRUVOYLGLUCOSAMINE REDUCTASE"/>
    <property type="match status" value="1"/>
</dbReference>
<keyword evidence="11 16" id="KW-0573">Peptidoglycan synthesis</keyword>
<evidence type="ECO:0000256" key="3">
    <source>
        <dbReference type="ARBA" id="ARBA00004496"/>
    </source>
</evidence>
<comment type="function">
    <text evidence="2 16">Cell wall formation.</text>
</comment>
<keyword evidence="8 16" id="KW-0274">FAD</keyword>
<dbReference type="InterPro" id="IPR036318">
    <property type="entry name" value="FAD-bd_PCMH-like_sf"/>
</dbReference>
<reference evidence="18 19" key="1">
    <citation type="submission" date="2019-01" db="EMBL/GenBank/DDBJ databases">
        <title>Insights into ecological role of a new deltaproteobacterial order Candidatus Sinidesulfobacterales (Sva0485) by metagenomics and metatranscriptomics.</title>
        <authorList>
            <person name="Tan S."/>
            <person name="Liu J."/>
            <person name="Fang Y."/>
            <person name="Hedlund B."/>
            <person name="Lian Z.-H."/>
            <person name="Huang L.-Y."/>
            <person name="Li J.-T."/>
            <person name="Huang L.-N."/>
            <person name="Li W.-J."/>
            <person name="Jiang H.-C."/>
            <person name="Dong H.-L."/>
            <person name="Shu W.-S."/>
        </authorList>
    </citation>
    <scope>NUCLEOTIDE SEQUENCE [LARGE SCALE GENOMIC DNA]</scope>
    <source>
        <strain evidence="18">AP4</strain>
    </source>
</reference>
<dbReference type="AlphaFoldDB" id="A0A520X5Q9"/>
<keyword evidence="12 16" id="KW-0560">Oxidoreductase</keyword>
<dbReference type="EC" id="1.3.1.98" evidence="16"/>
<evidence type="ECO:0000256" key="15">
    <source>
        <dbReference type="ARBA" id="ARBA00048914"/>
    </source>
</evidence>
<dbReference type="InterPro" id="IPR016167">
    <property type="entry name" value="FAD-bd_PCMH_sub1"/>
</dbReference>
<evidence type="ECO:0000256" key="2">
    <source>
        <dbReference type="ARBA" id="ARBA00003921"/>
    </source>
</evidence>
<dbReference type="EMBL" id="SHMQ01000065">
    <property type="protein sequence ID" value="RZV36503.1"/>
    <property type="molecule type" value="Genomic_DNA"/>
</dbReference>
<evidence type="ECO:0000256" key="14">
    <source>
        <dbReference type="ARBA" id="ARBA00023316"/>
    </source>
</evidence>
<evidence type="ECO:0000256" key="5">
    <source>
        <dbReference type="ARBA" id="ARBA00022490"/>
    </source>
</evidence>
<dbReference type="Pfam" id="PF01565">
    <property type="entry name" value="FAD_binding_4"/>
    <property type="match status" value="1"/>
</dbReference>
<dbReference type="UniPathway" id="UPA00219"/>
<feature type="active site" evidence="16">
    <location>
        <position position="192"/>
    </location>
</feature>
<dbReference type="InterPro" id="IPR003170">
    <property type="entry name" value="MurB"/>
</dbReference>
<dbReference type="InterPro" id="IPR011601">
    <property type="entry name" value="MurB_C"/>
</dbReference>
<organism evidence="18 19">
    <name type="scientific">Candidatus Acidulodesulfobacterium acidiphilum</name>
    <dbReference type="NCBI Taxonomy" id="2597224"/>
    <lineage>
        <taxon>Bacteria</taxon>
        <taxon>Deltaproteobacteria</taxon>
        <taxon>Candidatus Acidulodesulfobacterales</taxon>
        <taxon>Candidatus Acidulodesulfobacterium</taxon>
    </lineage>
</organism>
<dbReference type="Gene3D" id="3.30.43.10">
    <property type="entry name" value="Uridine Diphospho-n-acetylenolpyruvylglucosamine Reductase, domain 2"/>
    <property type="match status" value="1"/>
</dbReference>
<dbReference type="GO" id="GO:0009252">
    <property type="term" value="P:peptidoglycan biosynthetic process"/>
    <property type="evidence" value="ECO:0007669"/>
    <property type="project" value="UniProtKB-UniRule"/>
</dbReference>
<comment type="similarity">
    <text evidence="16">Belongs to the MurB family.</text>
</comment>
<dbReference type="Pfam" id="PF02873">
    <property type="entry name" value="MurB_C"/>
    <property type="match status" value="1"/>
</dbReference>
<feature type="active site" description="Proton donor" evidence="16">
    <location>
        <position position="243"/>
    </location>
</feature>
<dbReference type="Proteomes" id="UP000322454">
    <property type="component" value="Unassembled WGS sequence"/>
</dbReference>
<evidence type="ECO:0000256" key="10">
    <source>
        <dbReference type="ARBA" id="ARBA00022960"/>
    </source>
</evidence>
<dbReference type="InterPro" id="IPR016169">
    <property type="entry name" value="FAD-bd_PCMH_sub2"/>
</dbReference>
<evidence type="ECO:0000256" key="6">
    <source>
        <dbReference type="ARBA" id="ARBA00022618"/>
    </source>
</evidence>
<keyword evidence="9 16" id="KW-0521">NADP</keyword>
<dbReference type="GO" id="GO:0008360">
    <property type="term" value="P:regulation of cell shape"/>
    <property type="evidence" value="ECO:0007669"/>
    <property type="project" value="UniProtKB-KW"/>
</dbReference>
<keyword evidence="5 16" id="KW-0963">Cytoplasm</keyword>
<evidence type="ECO:0000256" key="13">
    <source>
        <dbReference type="ARBA" id="ARBA00023306"/>
    </source>
</evidence>
<evidence type="ECO:0000256" key="16">
    <source>
        <dbReference type="HAMAP-Rule" id="MF_00037"/>
    </source>
</evidence>
<keyword evidence="14 16" id="KW-0961">Cell wall biogenesis/degradation</keyword>
<dbReference type="Gene3D" id="3.30.465.10">
    <property type="match status" value="1"/>
</dbReference>
<evidence type="ECO:0000313" key="19">
    <source>
        <dbReference type="Proteomes" id="UP000322454"/>
    </source>
</evidence>
<keyword evidence="10 16" id="KW-0133">Cell shape</keyword>
<evidence type="ECO:0000259" key="17">
    <source>
        <dbReference type="PROSITE" id="PS51387"/>
    </source>
</evidence>
<dbReference type="GO" id="GO:0008762">
    <property type="term" value="F:UDP-N-acetylmuramate dehydrogenase activity"/>
    <property type="evidence" value="ECO:0007669"/>
    <property type="project" value="UniProtKB-UniRule"/>
</dbReference>